<dbReference type="Pfam" id="PF12937">
    <property type="entry name" value="F-box-like"/>
    <property type="match status" value="1"/>
</dbReference>
<sequence length="603" mass="69170">MTTTMEIASPTRCVPPLASNVANQLPNEIIVNIGDRLPNRTLCILVRLCRSWYAALIPRLYHSVTIDSTELLDKFFKAMLATASHKKLFQFVHELHLRSRSGLFTDLMEVLCGTGNGRGWSNVAGEEAAWLRFLQTWENLRVLSSCYSCSKLQLQLLATTRLDLSLIKLSISIYEWEACANTLEVFPCVERLTMDFSSSDDWQPKVVSFSDLETIHSCFPRLKEFEALCLQTGGEIPEHVQPCDTVRLFSVRALPEARSWGEYFGLKYPKLETLKLPCSRDENLNMAIEAKRLVRSCYQLQRIAMLNDEVYSSLINILLNIGAPLEEVCFGEQDKLWFPELTQSLQKTLTHVDFYCGPDIPIKDILTQLKICQSLTNLSLDRVAPRLEVDIILTELEGLKTLTLAAENIVLSSNHKDNAIVRTKLEYLNMTGQEIEDEVYGWLSPRCPRLTSLELHYGWGGYQIPVIYYPNHGLKFLSVQSGVDTVYKLTQMNELERVQLQREGYNKLNELNETTGHTRWFGPHQSRIIQPQEPVQVQESVREIEVLNNGFYKKKSEEAKQWEQELLEEYGEQAYTCFPRPARILMIRCHFVDTIRLNGVLIT</sequence>
<dbReference type="SUPFAM" id="SSF52047">
    <property type="entry name" value="RNI-like"/>
    <property type="match status" value="1"/>
</dbReference>
<dbReference type="SUPFAM" id="SSF81383">
    <property type="entry name" value="F-box domain"/>
    <property type="match status" value="1"/>
</dbReference>
<organism evidence="2 3">
    <name type="scientific">Apophysomyces ossiformis</name>
    <dbReference type="NCBI Taxonomy" id="679940"/>
    <lineage>
        <taxon>Eukaryota</taxon>
        <taxon>Fungi</taxon>
        <taxon>Fungi incertae sedis</taxon>
        <taxon>Mucoromycota</taxon>
        <taxon>Mucoromycotina</taxon>
        <taxon>Mucoromycetes</taxon>
        <taxon>Mucorales</taxon>
        <taxon>Mucorineae</taxon>
        <taxon>Mucoraceae</taxon>
        <taxon>Apophysomyces</taxon>
    </lineage>
</organism>
<accession>A0A8H7BGE3</accession>
<evidence type="ECO:0000313" key="3">
    <source>
        <dbReference type="Proteomes" id="UP000605846"/>
    </source>
</evidence>
<feature type="domain" description="F-box" evidence="1">
    <location>
        <begin position="23"/>
        <end position="66"/>
    </location>
</feature>
<dbReference type="InterPro" id="IPR032675">
    <property type="entry name" value="LRR_dom_sf"/>
</dbReference>
<proteinExistence type="predicted"/>
<dbReference type="InterPro" id="IPR036047">
    <property type="entry name" value="F-box-like_dom_sf"/>
</dbReference>
<evidence type="ECO:0000313" key="2">
    <source>
        <dbReference type="EMBL" id="KAF7721827.1"/>
    </source>
</evidence>
<protein>
    <recommendedName>
        <fullName evidence="1">F-box domain-containing protein</fullName>
    </recommendedName>
</protein>
<dbReference type="InterPro" id="IPR001810">
    <property type="entry name" value="F-box_dom"/>
</dbReference>
<dbReference type="Proteomes" id="UP000605846">
    <property type="component" value="Unassembled WGS sequence"/>
</dbReference>
<keyword evidence="3" id="KW-1185">Reference proteome</keyword>
<reference evidence="2" key="1">
    <citation type="submission" date="2020-01" db="EMBL/GenBank/DDBJ databases">
        <title>Genome Sequencing of Three Apophysomyces-Like Fungal Strains Confirms a Novel Fungal Genus in the Mucoromycota with divergent Burkholderia-like Endosymbiotic Bacteria.</title>
        <authorList>
            <person name="Stajich J.E."/>
            <person name="Macias A.M."/>
            <person name="Carter-House D."/>
            <person name="Lovett B."/>
            <person name="Kasson L.R."/>
            <person name="Berry K."/>
            <person name="Grigoriev I."/>
            <person name="Chang Y."/>
            <person name="Spatafora J."/>
            <person name="Kasson M.T."/>
        </authorList>
    </citation>
    <scope>NUCLEOTIDE SEQUENCE</scope>
    <source>
        <strain evidence="2">NRRL A-21654</strain>
    </source>
</reference>
<dbReference type="Gene3D" id="3.80.10.10">
    <property type="entry name" value="Ribonuclease Inhibitor"/>
    <property type="match status" value="1"/>
</dbReference>
<gene>
    <name evidence="2" type="ORF">EC973_004090</name>
</gene>
<dbReference type="AlphaFoldDB" id="A0A8H7BGE3"/>
<name>A0A8H7BGE3_9FUNG</name>
<dbReference type="OrthoDB" id="421226at2759"/>
<comment type="caution">
    <text evidence="2">The sequence shown here is derived from an EMBL/GenBank/DDBJ whole genome shotgun (WGS) entry which is preliminary data.</text>
</comment>
<evidence type="ECO:0000259" key="1">
    <source>
        <dbReference type="Pfam" id="PF12937"/>
    </source>
</evidence>
<dbReference type="EMBL" id="JABAYA010000232">
    <property type="protein sequence ID" value="KAF7721827.1"/>
    <property type="molecule type" value="Genomic_DNA"/>
</dbReference>